<evidence type="ECO:0000313" key="6">
    <source>
        <dbReference type="Proteomes" id="UP001597237"/>
    </source>
</evidence>
<accession>A0ABW4MXI2</accession>
<evidence type="ECO:0000256" key="2">
    <source>
        <dbReference type="ARBA" id="ARBA00022679"/>
    </source>
</evidence>
<protein>
    <submittedName>
        <fullName evidence="5">Lysophospholipid acyltransferase family protein</fullName>
    </submittedName>
</protein>
<evidence type="ECO:0000313" key="5">
    <source>
        <dbReference type="EMBL" id="MFD1782476.1"/>
    </source>
</evidence>
<evidence type="ECO:0000256" key="3">
    <source>
        <dbReference type="ARBA" id="ARBA00023315"/>
    </source>
</evidence>
<dbReference type="SMART" id="SM00563">
    <property type="entry name" value="PlsC"/>
    <property type="match status" value="1"/>
</dbReference>
<name>A0ABW4MXI2_9CAUL</name>
<keyword evidence="6" id="KW-1185">Reference proteome</keyword>
<dbReference type="Proteomes" id="UP001597237">
    <property type="component" value="Unassembled WGS sequence"/>
</dbReference>
<dbReference type="SUPFAM" id="SSF69593">
    <property type="entry name" value="Glycerol-3-phosphate (1)-acyltransferase"/>
    <property type="match status" value="1"/>
</dbReference>
<dbReference type="InterPro" id="IPR002123">
    <property type="entry name" value="Plipid/glycerol_acylTrfase"/>
</dbReference>
<dbReference type="Pfam" id="PF01553">
    <property type="entry name" value="Acyltransferase"/>
    <property type="match status" value="1"/>
</dbReference>
<comment type="pathway">
    <text evidence="1">Lipid metabolism.</text>
</comment>
<keyword evidence="2" id="KW-0808">Transferase</keyword>
<keyword evidence="3 5" id="KW-0012">Acyltransferase</keyword>
<dbReference type="GO" id="GO:0016746">
    <property type="term" value="F:acyltransferase activity"/>
    <property type="evidence" value="ECO:0007669"/>
    <property type="project" value="UniProtKB-KW"/>
</dbReference>
<feature type="domain" description="Phospholipid/glycerol acyltransferase" evidence="4">
    <location>
        <begin position="71"/>
        <end position="185"/>
    </location>
</feature>
<reference evidence="6" key="1">
    <citation type="journal article" date="2019" name="Int. J. Syst. Evol. Microbiol.">
        <title>The Global Catalogue of Microorganisms (GCM) 10K type strain sequencing project: providing services to taxonomists for standard genome sequencing and annotation.</title>
        <authorList>
            <consortium name="The Broad Institute Genomics Platform"/>
            <consortium name="The Broad Institute Genome Sequencing Center for Infectious Disease"/>
            <person name="Wu L."/>
            <person name="Ma J."/>
        </authorList>
    </citation>
    <scope>NUCLEOTIDE SEQUENCE [LARGE SCALE GENOMIC DNA]</scope>
    <source>
        <strain evidence="6">DFY28</strain>
    </source>
</reference>
<proteinExistence type="predicted"/>
<evidence type="ECO:0000256" key="1">
    <source>
        <dbReference type="ARBA" id="ARBA00005189"/>
    </source>
</evidence>
<dbReference type="CDD" id="cd07989">
    <property type="entry name" value="LPLAT_AGPAT-like"/>
    <property type="match status" value="1"/>
</dbReference>
<dbReference type="PANTHER" id="PTHR10434:SF40">
    <property type="entry name" value="1-ACYL-SN-GLYCEROL-3-PHOSPHATE ACYLTRANSFERASE"/>
    <property type="match status" value="1"/>
</dbReference>
<dbReference type="PANTHER" id="PTHR10434">
    <property type="entry name" value="1-ACYL-SN-GLYCEROL-3-PHOSPHATE ACYLTRANSFERASE"/>
    <property type="match status" value="1"/>
</dbReference>
<dbReference type="EMBL" id="JBHUEY010000001">
    <property type="protein sequence ID" value="MFD1782476.1"/>
    <property type="molecule type" value="Genomic_DNA"/>
</dbReference>
<sequence>MIMVRSLAFAAAFYLWSALLAIAATPLLLGPARWTLSMFAFWSRGINVLLRVLCDIRVEVRGREHIPAGAALVAPKHQCMLDVFASFAELPATVYVMKKELAWIPWFSWYANKVRTIVIDRSGGATTLRQMVREALVRFEEGRQLVIFPEGTRTKPGAKGDYKPGIAALYRELDVPVHPVATNSGVHWPAHGFKRYPGTIVFQFLEPIPPGLKRAEFMRILEERIETASTKLLTE</sequence>
<gene>
    <name evidence="5" type="ORF">ACFSC0_03640</name>
</gene>
<comment type="caution">
    <text evidence="5">The sequence shown here is derived from an EMBL/GenBank/DDBJ whole genome shotgun (WGS) entry which is preliminary data.</text>
</comment>
<evidence type="ECO:0000259" key="4">
    <source>
        <dbReference type="SMART" id="SM00563"/>
    </source>
</evidence>
<dbReference type="RefSeq" id="WP_377280470.1">
    <property type="nucleotide sequence ID" value="NZ_JBHRSI010000001.1"/>
</dbReference>
<organism evidence="5 6">
    <name type="scientific">Phenylobacterium terrae</name>
    <dbReference type="NCBI Taxonomy" id="2665495"/>
    <lineage>
        <taxon>Bacteria</taxon>
        <taxon>Pseudomonadati</taxon>
        <taxon>Pseudomonadota</taxon>
        <taxon>Alphaproteobacteria</taxon>
        <taxon>Caulobacterales</taxon>
        <taxon>Caulobacteraceae</taxon>
        <taxon>Phenylobacterium</taxon>
    </lineage>
</organism>